<comment type="similarity">
    <text evidence="4">Belongs to the NRP synthetase family.</text>
</comment>
<protein>
    <submittedName>
        <fullName evidence="6">Nonribosomal peptide synthetase dtxS1</fullName>
    </submittedName>
</protein>
<accession>A0A9W9XQJ5</accession>
<proteinExistence type="inferred from homology"/>
<dbReference type="NCBIfam" id="TIGR01733">
    <property type="entry name" value="AA-adenyl-dom"/>
    <property type="match status" value="1"/>
</dbReference>
<dbReference type="InterPro" id="IPR000873">
    <property type="entry name" value="AMP-dep_synth/lig_dom"/>
</dbReference>
<dbReference type="Gene3D" id="1.10.1200.10">
    <property type="entry name" value="ACP-like"/>
    <property type="match status" value="1"/>
</dbReference>
<dbReference type="GO" id="GO:0005737">
    <property type="term" value="C:cytoplasm"/>
    <property type="evidence" value="ECO:0007669"/>
    <property type="project" value="TreeGrafter"/>
</dbReference>
<dbReference type="InterPro" id="IPR009081">
    <property type="entry name" value="PP-bd_ACP"/>
</dbReference>
<keyword evidence="3" id="KW-0436">Ligase</keyword>
<dbReference type="PANTHER" id="PTHR45527">
    <property type="entry name" value="NONRIBOSOMAL PEPTIDE SYNTHETASE"/>
    <property type="match status" value="1"/>
</dbReference>
<dbReference type="CDD" id="cd05918">
    <property type="entry name" value="A_NRPS_SidN3_like"/>
    <property type="match status" value="1"/>
</dbReference>
<dbReference type="SUPFAM" id="SSF47336">
    <property type="entry name" value="ACP-like"/>
    <property type="match status" value="1"/>
</dbReference>
<dbReference type="InterPro" id="IPR006162">
    <property type="entry name" value="Ppantetheine_attach_site"/>
</dbReference>
<evidence type="ECO:0000256" key="4">
    <source>
        <dbReference type="ARBA" id="ARBA00029454"/>
    </source>
</evidence>
<gene>
    <name evidence="6" type="ORF">N7463_008521</name>
</gene>
<dbReference type="GO" id="GO:0044550">
    <property type="term" value="P:secondary metabolite biosynthetic process"/>
    <property type="evidence" value="ECO:0007669"/>
    <property type="project" value="TreeGrafter"/>
</dbReference>
<keyword evidence="7" id="KW-1185">Reference proteome</keyword>
<evidence type="ECO:0000313" key="7">
    <source>
        <dbReference type="Proteomes" id="UP001149954"/>
    </source>
</evidence>
<dbReference type="Proteomes" id="UP001149954">
    <property type="component" value="Unassembled WGS sequence"/>
</dbReference>
<dbReference type="PANTHER" id="PTHR45527:SF11">
    <property type="entry name" value="NONRIBOSOMAL PEPTIDE SYNTHETASE 5"/>
    <property type="match status" value="1"/>
</dbReference>
<dbReference type="Pfam" id="PF00501">
    <property type="entry name" value="AMP-binding"/>
    <property type="match status" value="1"/>
</dbReference>
<dbReference type="OrthoDB" id="416786at2759"/>
<dbReference type="InterPro" id="IPR010071">
    <property type="entry name" value="AA_adenyl_dom"/>
</dbReference>
<dbReference type="InterPro" id="IPR036736">
    <property type="entry name" value="ACP-like_sf"/>
</dbReference>
<dbReference type="Pfam" id="PF00668">
    <property type="entry name" value="Condensation"/>
    <property type="match status" value="1"/>
</dbReference>
<dbReference type="InterPro" id="IPR020845">
    <property type="entry name" value="AMP-binding_CS"/>
</dbReference>
<dbReference type="InterPro" id="IPR023213">
    <property type="entry name" value="CAT-like_dom_sf"/>
</dbReference>
<dbReference type="InterPro" id="IPR045851">
    <property type="entry name" value="AMP-bd_C_sf"/>
</dbReference>
<reference evidence="6" key="1">
    <citation type="submission" date="2022-12" db="EMBL/GenBank/DDBJ databases">
        <authorList>
            <person name="Petersen C."/>
        </authorList>
    </citation>
    <scope>NUCLEOTIDE SEQUENCE</scope>
    <source>
        <strain evidence="6">IBT 29495</strain>
    </source>
</reference>
<dbReference type="GO" id="GO:0016874">
    <property type="term" value="F:ligase activity"/>
    <property type="evidence" value="ECO:0007669"/>
    <property type="project" value="UniProtKB-KW"/>
</dbReference>
<name>A0A9W9XQJ5_9EURO</name>
<dbReference type="Gene3D" id="3.30.559.30">
    <property type="entry name" value="Nonribosomal peptide synthetase, condensation domain"/>
    <property type="match status" value="1"/>
</dbReference>
<dbReference type="PROSITE" id="PS00012">
    <property type="entry name" value="PHOSPHOPANTETHEINE"/>
    <property type="match status" value="1"/>
</dbReference>
<dbReference type="Gene3D" id="2.30.38.10">
    <property type="entry name" value="Luciferase, Domain 3"/>
    <property type="match status" value="1"/>
</dbReference>
<reference evidence="6" key="2">
    <citation type="journal article" date="2023" name="IMA Fungus">
        <title>Comparative genomic study of the Penicillium genus elucidates a diverse pangenome and 15 lateral gene transfer events.</title>
        <authorList>
            <person name="Petersen C."/>
            <person name="Sorensen T."/>
            <person name="Nielsen M.R."/>
            <person name="Sondergaard T.E."/>
            <person name="Sorensen J.L."/>
            <person name="Fitzpatrick D.A."/>
            <person name="Frisvad J.C."/>
            <person name="Nielsen K.L."/>
        </authorList>
    </citation>
    <scope>NUCLEOTIDE SEQUENCE</scope>
    <source>
        <strain evidence="6">IBT 29495</strain>
    </source>
</reference>
<dbReference type="PROSITE" id="PS50075">
    <property type="entry name" value="CARRIER"/>
    <property type="match status" value="1"/>
</dbReference>
<evidence type="ECO:0000256" key="2">
    <source>
        <dbReference type="ARBA" id="ARBA00022553"/>
    </source>
</evidence>
<comment type="caution">
    <text evidence="6">The sequence shown here is derived from an EMBL/GenBank/DDBJ whole genome shotgun (WGS) entry which is preliminary data.</text>
</comment>
<keyword evidence="1" id="KW-0596">Phosphopantetheine</keyword>
<dbReference type="AlphaFoldDB" id="A0A9W9XQJ5"/>
<sequence length="1075" mass="119252">MEKVWRVGATVPETVHGHVHNRVALTVCNRPQSPAVSACDGELSYAELDRLARKLAGQLIILGTQPGHIIPLLFEKSLWTTVAVLAVVKTGAGFVILDRFLPESRLESIVKQSDAKYILTSISNRDQAERLSPTAPIVVGQSLEVDDDGPLLPIDYPAPPPSSIVYVVFTSGSTGEPKGCMVSHENLCSALHHQIPCLGYKPTSRLFDFASYSFDITIHNMFATWWTGGCLCIPSDTDRTDNLANTMTHMQATMVHLTPTVARLLDPESVPMLETLILLGEMITDRDTKPWWGRVGRLINAYGPTECTSYSALNYQASIPSMLPSIGIGTGSIIWVVDPQDHHTLLPWGQPGELLIEGPIVGLGYLNDPVKTGAAFIKDPRWLVKGDCGVSGRRGQLYKTGDLGMYTEDGRITILGRKDTQIKIRGNRIELGEVECQLQDCMPEVSRVVAEAIRLQGATSHILAGFLCVPDTFSVADAQLFDVSEETVSRLAKRLPAYMIPTLLFSMSELPLTLTGKLDRKRLREIGSSWSIEKVALATLGEKRSPRTSDEDKLRNLWAQALNVDKGLIGVDDDFFQLGGDSMSALQLVGAARRVGSVLTLASIFHSPVLSAMCKVITQAPMSEEPLVEAPLGLDLIDKGMKEDLTAHIAASIGLHGSEIVEILPLTDMQEYYIRDGVAENRQFVDYYHLDLGTNVDIVRLKNSCRQIMKLFPIITATFVPYLGRHYAIIPTALDLPFQTIDVLEDLPNATATLCLEDIRNFERRQTILHFSLIRHKVQGMRLILRLSHAQYDAISIGVIFKALVGFYNGREPTKRPTFSNYMAHIARCRSKSISHFKKVLDNVRFTDMAPHFLQEELPVTAVPYRLQNEIATPRIEASITLASLMSAAWALFLSNLLNCDDIVFGRLINGRNAPLPGIEELVGCCINVSPARVSLSSQKMTVREVVQDIQNQFGALGNADAFGFEEAVQRCTEWPAGSEIFSATMHQNVEEELPFELEVGFTGRLRRFENERRLPFFLYMISYPRGDRMGVEIFSHSRMVSEEKARILLDRFCPVVEMVSEALREGLCVEDIGM</sequence>
<dbReference type="PROSITE" id="PS00455">
    <property type="entry name" value="AMP_BINDING"/>
    <property type="match status" value="1"/>
</dbReference>
<dbReference type="GO" id="GO:0043041">
    <property type="term" value="P:amino acid activation for nonribosomal peptide biosynthetic process"/>
    <property type="evidence" value="ECO:0007669"/>
    <property type="project" value="TreeGrafter"/>
</dbReference>
<evidence type="ECO:0000313" key="6">
    <source>
        <dbReference type="EMBL" id="KAJ5496534.1"/>
    </source>
</evidence>
<dbReference type="GO" id="GO:0031177">
    <property type="term" value="F:phosphopantetheine binding"/>
    <property type="evidence" value="ECO:0007669"/>
    <property type="project" value="TreeGrafter"/>
</dbReference>
<dbReference type="InterPro" id="IPR001242">
    <property type="entry name" value="Condensation_dom"/>
</dbReference>
<evidence type="ECO:0000256" key="3">
    <source>
        <dbReference type="ARBA" id="ARBA00022598"/>
    </source>
</evidence>
<evidence type="ECO:0000256" key="1">
    <source>
        <dbReference type="ARBA" id="ARBA00022450"/>
    </source>
</evidence>
<dbReference type="SUPFAM" id="SSF56801">
    <property type="entry name" value="Acetyl-CoA synthetase-like"/>
    <property type="match status" value="1"/>
</dbReference>
<dbReference type="Gene3D" id="3.40.50.980">
    <property type="match status" value="2"/>
</dbReference>
<dbReference type="SUPFAM" id="SSF52777">
    <property type="entry name" value="CoA-dependent acyltransferases"/>
    <property type="match status" value="2"/>
</dbReference>
<dbReference type="Pfam" id="PF00550">
    <property type="entry name" value="PP-binding"/>
    <property type="match status" value="1"/>
</dbReference>
<evidence type="ECO:0000259" key="5">
    <source>
        <dbReference type="PROSITE" id="PS50075"/>
    </source>
</evidence>
<organism evidence="6 7">
    <name type="scientific">Penicillium fimorum</name>
    <dbReference type="NCBI Taxonomy" id="1882269"/>
    <lineage>
        <taxon>Eukaryota</taxon>
        <taxon>Fungi</taxon>
        <taxon>Dikarya</taxon>
        <taxon>Ascomycota</taxon>
        <taxon>Pezizomycotina</taxon>
        <taxon>Eurotiomycetes</taxon>
        <taxon>Eurotiomycetidae</taxon>
        <taxon>Eurotiales</taxon>
        <taxon>Aspergillaceae</taxon>
        <taxon>Penicillium</taxon>
    </lineage>
</organism>
<keyword evidence="2" id="KW-0597">Phosphoprotein</keyword>
<dbReference type="FunFam" id="1.10.1200.10:FF:000005">
    <property type="entry name" value="Nonribosomal peptide synthetase 1"/>
    <property type="match status" value="1"/>
</dbReference>
<dbReference type="Gene3D" id="3.30.559.10">
    <property type="entry name" value="Chloramphenicol acetyltransferase-like domain"/>
    <property type="match status" value="1"/>
</dbReference>
<dbReference type="EMBL" id="JAPWDS010000005">
    <property type="protein sequence ID" value="KAJ5496534.1"/>
    <property type="molecule type" value="Genomic_DNA"/>
</dbReference>
<feature type="domain" description="Carrier" evidence="5">
    <location>
        <begin position="545"/>
        <end position="621"/>
    </location>
</feature>
<dbReference type="Gene3D" id="3.30.300.30">
    <property type="match status" value="1"/>
</dbReference>